<evidence type="ECO:0000313" key="2">
    <source>
        <dbReference type="Proteomes" id="UP000000758"/>
    </source>
</evidence>
<name>A0RXA4_CENSY</name>
<protein>
    <submittedName>
        <fullName evidence="1">Uncharacterized protein</fullName>
    </submittedName>
</protein>
<dbReference type="HOGENOM" id="CLU_170065_0_0_2"/>
<dbReference type="Proteomes" id="UP000000758">
    <property type="component" value="Chromosome"/>
</dbReference>
<organism evidence="1 2">
    <name type="scientific">Cenarchaeum symbiosum (strain A)</name>
    <dbReference type="NCBI Taxonomy" id="414004"/>
    <lineage>
        <taxon>Archaea</taxon>
        <taxon>Nitrososphaerota</taxon>
        <taxon>Candidatus Cenarchaeales</taxon>
        <taxon>Candidatus Cenarchaeaceae</taxon>
        <taxon>Candidatus Cenarchaeum</taxon>
    </lineage>
</organism>
<reference evidence="1 2" key="1">
    <citation type="journal article" date="2006" name="Proc. Natl. Acad. Sci. U.S.A.">
        <title>Genomic analysis of the uncultivated marine crenarchaeote Cenarchaeum symbiosum.</title>
        <authorList>
            <person name="Hallam S.J."/>
            <person name="Konstantinidis K.T."/>
            <person name="Putnam N."/>
            <person name="Schleper C."/>
            <person name="Watanabe Y."/>
            <person name="Sugahara J."/>
            <person name="Preston C."/>
            <person name="de la Torre J."/>
            <person name="Richardson P.M."/>
            <person name="DeLong E.F."/>
        </authorList>
    </citation>
    <scope>NUCLEOTIDE SEQUENCE [LARGE SCALE GENOMIC DNA]</scope>
    <source>
        <strain evidence="2">A</strain>
    </source>
</reference>
<sequence length="114" mass="12447">MAGSAPGIPVQLQIRRIIFEHFNDTEARFTNDEVFDVLQKAEGAGGMTIDDMEPFFTEICDRGLVRNIAQNFTTIWFKLFEPVAAAKCGKCGNEVHLGGAEERTCPNPGCGAPV</sequence>
<evidence type="ECO:0000313" key="1">
    <source>
        <dbReference type="EMBL" id="ABK77971.1"/>
    </source>
</evidence>
<dbReference type="EnsemblBacteria" id="ABK77971">
    <property type="protein sequence ID" value="ABK77971"/>
    <property type="gene ID" value="CENSYa_1348"/>
</dbReference>
<keyword evidence="2" id="KW-1185">Reference proteome</keyword>
<gene>
    <name evidence="1" type="ordered locus">CENSYa_1348</name>
</gene>
<dbReference type="EMBL" id="DP000238">
    <property type="protein sequence ID" value="ABK77971.1"/>
    <property type="molecule type" value="Genomic_DNA"/>
</dbReference>
<dbReference type="KEGG" id="csy:CENSYa_1348"/>
<dbReference type="AlphaFoldDB" id="A0RXA4"/>
<dbReference type="STRING" id="414004.CENSYa_1348"/>
<accession>A0RXA4</accession>
<proteinExistence type="predicted"/>